<accession>A0A0K1RCM0</accession>
<gene>
    <name evidence="2" type="ORF">AK829_08210</name>
</gene>
<evidence type="ECO:0008006" key="4">
    <source>
        <dbReference type="Google" id="ProtNLM"/>
    </source>
</evidence>
<proteinExistence type="predicted"/>
<protein>
    <recommendedName>
        <fullName evidence="4">DUF4352 domain-containing protein</fullName>
    </recommendedName>
</protein>
<keyword evidence="1" id="KW-0472">Membrane</keyword>
<dbReference type="Proteomes" id="UP000060016">
    <property type="component" value="Chromosome"/>
</dbReference>
<dbReference type="STRING" id="156976.AK829_08210"/>
<dbReference type="AlphaFoldDB" id="A0A0K1RCM0"/>
<evidence type="ECO:0000256" key="1">
    <source>
        <dbReference type="SAM" id="Phobius"/>
    </source>
</evidence>
<reference evidence="2 3" key="1">
    <citation type="submission" date="2015-08" db="EMBL/GenBank/DDBJ databases">
        <authorList>
            <person name="Babu N.S."/>
            <person name="Beckwith C.J."/>
            <person name="Beseler K.G."/>
            <person name="Brison A."/>
            <person name="Carone J.V."/>
            <person name="Caskin T.P."/>
            <person name="Diamond M."/>
            <person name="Durham M.E."/>
            <person name="Foxe J.M."/>
            <person name="Go M."/>
            <person name="Henderson B.A."/>
            <person name="Jones I.B."/>
            <person name="McGettigan J.A."/>
            <person name="Micheletti S.J."/>
            <person name="Nasrallah M.E."/>
            <person name="Ortiz D."/>
            <person name="Piller C.R."/>
            <person name="Privatt S.R."/>
            <person name="Schneider S.L."/>
            <person name="Sharp S."/>
            <person name="Smith T.C."/>
            <person name="Stanton J.D."/>
            <person name="Ullery H.E."/>
            <person name="Wilson R.J."/>
            <person name="Serrano M.G."/>
            <person name="Buck G."/>
            <person name="Lee V."/>
            <person name="Wang Y."/>
            <person name="Carvalho R."/>
            <person name="Voegtly L."/>
            <person name="Shi R."/>
            <person name="Duckworth R."/>
            <person name="Johnson A."/>
            <person name="Loviza R."/>
            <person name="Walstead R."/>
            <person name="Shah Z."/>
            <person name="Kiflezghi M."/>
            <person name="Wade K."/>
            <person name="Ball S.L."/>
            <person name="Bradley K.W."/>
            <person name="Asai D.J."/>
            <person name="Bowman C.A."/>
            <person name="Russell D.A."/>
            <person name="Pope W.H."/>
            <person name="Jacobs-Sera D."/>
            <person name="Hendrix R.W."/>
            <person name="Hatfull G.F."/>
        </authorList>
    </citation>
    <scope>NUCLEOTIDE SEQUENCE [LARGE SCALE GENOMIC DNA]</scope>
    <source>
        <strain evidence="2 3">PUDD_83A45</strain>
    </source>
</reference>
<feature type="transmembrane region" description="Helical" evidence="1">
    <location>
        <begin position="12"/>
        <end position="32"/>
    </location>
</feature>
<sequence>MHGFVRSVASDIFTRTNVTILALVVFVGLLGLRGGFEKADPEGFIHASAPVGINALAQPVEVEVAPFDIQIRKTYVLDGSRVVEMSLTNTQSRPVTRLLSAFDLEVSGLSEEQQPRFLISAARLSPGGEPLELPVYDVINPNPGVPLDIAVVFTPADEGPQGQQLIDAADTLTIWTLEYKRSFLDNQMMWLPTQRMAEVSLR</sequence>
<evidence type="ECO:0000313" key="2">
    <source>
        <dbReference type="EMBL" id="AKV59148.1"/>
    </source>
</evidence>
<dbReference type="RefSeq" id="WP_052205417.1">
    <property type="nucleotide sequence ID" value="NZ_CP012342.1"/>
</dbReference>
<dbReference type="KEGG" id="crie:AK829_08210"/>
<organism evidence="2 3">
    <name type="scientific">Corynebacterium riegelii</name>
    <dbReference type="NCBI Taxonomy" id="156976"/>
    <lineage>
        <taxon>Bacteria</taxon>
        <taxon>Bacillati</taxon>
        <taxon>Actinomycetota</taxon>
        <taxon>Actinomycetes</taxon>
        <taxon>Mycobacteriales</taxon>
        <taxon>Corynebacteriaceae</taxon>
        <taxon>Corynebacterium</taxon>
    </lineage>
</organism>
<name>A0A0K1RCM0_9CORY</name>
<evidence type="ECO:0000313" key="3">
    <source>
        <dbReference type="Proteomes" id="UP000060016"/>
    </source>
</evidence>
<keyword evidence="1" id="KW-0812">Transmembrane</keyword>
<keyword evidence="1" id="KW-1133">Transmembrane helix</keyword>
<dbReference type="PATRIC" id="fig|156976.3.peg.1644"/>
<dbReference type="EMBL" id="CP012342">
    <property type="protein sequence ID" value="AKV59148.1"/>
    <property type="molecule type" value="Genomic_DNA"/>
</dbReference>
<keyword evidence="3" id="KW-1185">Reference proteome</keyword>